<feature type="compositionally biased region" description="Pro residues" evidence="1">
    <location>
        <begin position="988"/>
        <end position="998"/>
    </location>
</feature>
<organism evidence="2 3">
    <name type="scientific">Porcisia hertigi</name>
    <dbReference type="NCBI Taxonomy" id="2761500"/>
    <lineage>
        <taxon>Eukaryota</taxon>
        <taxon>Discoba</taxon>
        <taxon>Euglenozoa</taxon>
        <taxon>Kinetoplastea</taxon>
        <taxon>Metakinetoplastina</taxon>
        <taxon>Trypanosomatida</taxon>
        <taxon>Trypanosomatidae</taxon>
        <taxon>Leishmaniinae</taxon>
        <taxon>Porcisia</taxon>
    </lineage>
</organism>
<proteinExistence type="predicted"/>
<comment type="caution">
    <text evidence="2">The sequence shown here is derived from an EMBL/GenBank/DDBJ whole genome shotgun (WGS) entry which is preliminary data.</text>
</comment>
<feature type="region of interest" description="Disordered" evidence="1">
    <location>
        <begin position="954"/>
        <end position="999"/>
    </location>
</feature>
<evidence type="ECO:0000313" key="2">
    <source>
        <dbReference type="EMBL" id="KAG5498644.1"/>
    </source>
</evidence>
<feature type="region of interest" description="Disordered" evidence="1">
    <location>
        <begin position="628"/>
        <end position="652"/>
    </location>
</feature>
<dbReference type="OrthoDB" id="265892at2759"/>
<feature type="region of interest" description="Disordered" evidence="1">
    <location>
        <begin position="577"/>
        <end position="616"/>
    </location>
</feature>
<sequence length="1528" mass="160076">MRFSDAVVPQDPHQHYTASSTADSKALFAEEDEVEEGEGKEVWRTNSRDAASGDPRPLVCPQEEAHVLGDLSENASITTSHPQALQRYIDPRGDRDDCMSQLGRARTESGDNALLGEPLGMGCDRAGGAKAVLGHEGERADEATRRQTPTACTTPSSKPAFVNLSGCSVTPLLEGRTLGTAGGSATFAETLAVQDLSLLPDDGGGSPLDVLGSAANGDEREPAPVLFSSTAQSTPHSANANAAEFSWRNGATPWTAAAEEALLGEGFASSPVKQATITLQQVTHNAEGVAEDDIEARTRATEPATGPSRHDERVTVVGDSSASTTFMSKPCLALPHLAFGCSKKNDIRRNRSMSASQPPPDAAASVARAHQAPLQVSPTPVSPSFLPSSLPSTLDDGLWKESASAMLAGVVDTGAVTPSRGTTNLQLEGEATPVLVAPLLPLPQQETVPVDPFLRTPPQFKGGSSLRAKDPAGEEARVHHSPTRSRSSPFKKGGDPPAAPNSPSRSPPRLVKQSAAGDTSALTSAAVDLRYFAVGTRVEGRWGGHWFPAVIREAPRNGFVQIQREEDDALFHMRPREVRPLPGGTASNGVGAESARQGNNASAASADKPASTDRERDVLTATQLVALMEEEDAEDSRREPGPRHICSPAARRKTSPLLRISMGDQLDGSERVVSLRAPSLGHTQGAAGRSANTLHADGDVCLDLGNSIASSAHAAGARSLSRSPVSSTSAALRLPPGEVHPSSLCIFLSETARRELLQGEAPTASPPIPALPFRYRAGPATELQRGIELERILHFLVSAGAVVVDSITQADNLAAQIGDKGEVNATPFARHTTSLAADQRHRAAPSLAHSARMTVASSRGGGKRKTVGRVSLPRLCASSAGIVGSLAQRSAPKYLIFLVSSASAVVSSCAEGSEKLDQPHDGLSEVCLAHALGVSAIHASWLWSIAPGTAHVAMPTPGDQVERLAGGSPETLGTKPTTPRALASSRDSPPPPPPPPLPLRFTPLAVQDRWLSAKDVAFVVRDDWMEMWLNAAGATVTAEPAPLSPPHTGCQSFSQDRGHFSVPAGDALARRGLGSTLPLCRPESLSRPPPVKPPRAERSPDFVYVPADATVPLDLDRLGSVPVLKASWLANGIEQHYRHCCNPNSAAEVVLPPPPSLASIWATVTSTNPPNEGHAGGSKTLSTPYCVQSSSSALLPPLLNLAMDAEKESSSSDGVRDRKMASASVPRNVHGRASRPDAGAVQSELVLQLADCREGGCDGSAVSPDPIPRGSGGTADEGLGDAVEAMGVAVTQEGAPTTPLKGDSPFPSSPAPPHVEGRTNSDGPRITAEAGVTVEAEEDVIPRPASVTAAIAMAPTDTTDPAESSRCTLHPDIAIGEDYYFALPAPSPPSPPSPPQSGLPLCHFPPLAIPTTTIVLGQVADVQADAPPLPLLQQDCYANGGASSSAFSHGECRCRVTLQLYEPTFVSMHVDPRSGEVVHQTRVHLARRWATVPGSSLDFNTPVYVISPGVWKHVYLLEEEQRERDKGE</sequence>
<dbReference type="RefSeq" id="XP_067755398.1">
    <property type="nucleotide sequence ID" value="XM_067898954.1"/>
</dbReference>
<dbReference type="Proteomes" id="UP000674318">
    <property type="component" value="Unassembled WGS sequence"/>
</dbReference>
<dbReference type="EMBL" id="JAFJZO010000030">
    <property type="protein sequence ID" value="KAG5498644.1"/>
    <property type="molecule type" value="Genomic_DNA"/>
</dbReference>
<evidence type="ECO:0000256" key="1">
    <source>
        <dbReference type="SAM" id="MobiDB-lite"/>
    </source>
</evidence>
<feature type="region of interest" description="Disordered" evidence="1">
    <location>
        <begin position="293"/>
        <end position="313"/>
    </location>
</feature>
<feature type="region of interest" description="Disordered" evidence="1">
    <location>
        <begin position="1205"/>
        <end position="1239"/>
    </location>
</feature>
<feature type="region of interest" description="Disordered" evidence="1">
    <location>
        <begin position="136"/>
        <end position="157"/>
    </location>
</feature>
<protein>
    <submittedName>
        <fullName evidence="2">Uncharacterized protein</fullName>
    </submittedName>
</protein>
<feature type="compositionally biased region" description="Basic and acidic residues" evidence="1">
    <location>
        <begin position="1205"/>
        <end position="1220"/>
    </location>
</feature>
<feature type="region of interest" description="Disordered" evidence="1">
    <location>
        <begin position="1294"/>
        <end position="1325"/>
    </location>
</feature>
<feature type="region of interest" description="Disordered" evidence="1">
    <location>
        <begin position="1257"/>
        <end position="1277"/>
    </location>
</feature>
<feature type="compositionally biased region" description="Basic and acidic residues" evidence="1">
    <location>
        <begin position="467"/>
        <end position="478"/>
    </location>
</feature>
<feature type="region of interest" description="Disordered" evidence="1">
    <location>
        <begin position="349"/>
        <end position="384"/>
    </location>
</feature>
<feature type="compositionally biased region" description="Basic and acidic residues" evidence="1">
    <location>
        <begin position="136"/>
        <end position="145"/>
    </location>
</feature>
<feature type="region of interest" description="Disordered" evidence="1">
    <location>
        <begin position="1"/>
        <end position="59"/>
    </location>
</feature>
<accession>A0A836HT41</accession>
<feature type="compositionally biased region" description="Basic and acidic residues" evidence="1">
    <location>
        <begin position="37"/>
        <end position="47"/>
    </location>
</feature>
<name>A0A836HT41_9TRYP</name>
<dbReference type="KEGG" id="phet:94289031"/>
<dbReference type="GeneID" id="94289031"/>
<feature type="compositionally biased region" description="Polar residues" evidence="1">
    <location>
        <begin position="146"/>
        <end position="157"/>
    </location>
</feature>
<feature type="region of interest" description="Disordered" evidence="1">
    <location>
        <begin position="1079"/>
        <end position="1099"/>
    </location>
</feature>
<feature type="region of interest" description="Disordered" evidence="1">
    <location>
        <begin position="448"/>
        <end position="517"/>
    </location>
</feature>
<evidence type="ECO:0000313" key="3">
    <source>
        <dbReference type="Proteomes" id="UP000674318"/>
    </source>
</evidence>
<reference evidence="2 3" key="1">
    <citation type="submission" date="2021-02" db="EMBL/GenBank/DDBJ databases">
        <title>Porcisia hertigi Genome sequencing and assembly.</title>
        <authorList>
            <person name="Almutairi H."/>
            <person name="Gatherer D."/>
        </authorList>
    </citation>
    <scope>NUCLEOTIDE SEQUENCE [LARGE SCALE GENOMIC DNA]</scope>
    <source>
        <strain evidence="2 3">C119</strain>
    </source>
</reference>
<keyword evidence="3" id="KW-1185">Reference proteome</keyword>
<gene>
    <name evidence="2" type="ORF">JKF63_02930</name>
</gene>